<proteinExistence type="predicted"/>
<dbReference type="GO" id="GO:0004519">
    <property type="term" value="F:endonuclease activity"/>
    <property type="evidence" value="ECO:0007669"/>
    <property type="project" value="UniProtKB-KW"/>
</dbReference>
<dbReference type="Gene3D" id="1.10.30.50">
    <property type="match status" value="1"/>
</dbReference>
<dbReference type="GO" id="GO:0008270">
    <property type="term" value="F:zinc ion binding"/>
    <property type="evidence" value="ECO:0007669"/>
    <property type="project" value="InterPro"/>
</dbReference>
<dbReference type="InterPro" id="IPR003615">
    <property type="entry name" value="HNH_nuc"/>
</dbReference>
<protein>
    <submittedName>
        <fullName evidence="2">Putative restriction endonuclease</fullName>
    </submittedName>
</protein>
<evidence type="ECO:0000259" key="1">
    <source>
        <dbReference type="Pfam" id="PF01844"/>
    </source>
</evidence>
<dbReference type="InterPro" id="IPR002711">
    <property type="entry name" value="HNH"/>
</dbReference>
<sequence>MEFGNEHSREPRYVRSSKRKNDYWIALFHGMLDKYTSKYGDHFRITIVDNDNPSEFYDIPYALIKPALAEAGFDSKRNRWVCTINDHIFRVHGVADRIDVRPFFWSLGVQQYEDVEVTNSVFSKDFVGDSRTEGNVKVRISTVIERDPALRSDALRIHGFNCAVCGFNFEEHYGEWGENFAEVHHIIPLSEYRGTITEVNPKTDLVVLCSNCHSMIHRKRGVTLTVDELKGKMIVSK</sequence>
<dbReference type="CDD" id="cd00085">
    <property type="entry name" value="HNHc"/>
    <property type="match status" value="1"/>
</dbReference>
<dbReference type="RefSeq" id="WP_083608712.1">
    <property type="nucleotide sequence ID" value="NZ_FMID01000012.1"/>
</dbReference>
<dbReference type="OrthoDB" id="130393at2157"/>
<evidence type="ECO:0000313" key="3">
    <source>
        <dbReference type="Proteomes" id="UP000184671"/>
    </source>
</evidence>
<evidence type="ECO:0000313" key="2">
    <source>
        <dbReference type="EMBL" id="SCL74585.1"/>
    </source>
</evidence>
<dbReference type="EMBL" id="FMID01000012">
    <property type="protein sequence ID" value="SCL74585.1"/>
    <property type="molecule type" value="Genomic_DNA"/>
</dbReference>
<keyword evidence="2" id="KW-0540">Nuclease</keyword>
<reference evidence="2 3" key="1">
    <citation type="submission" date="2016-08" db="EMBL/GenBank/DDBJ databases">
        <authorList>
            <person name="Seilhamer J.J."/>
        </authorList>
    </citation>
    <scope>NUCLEOTIDE SEQUENCE [LARGE SCALE GENOMIC DNA]</scope>
    <source>
        <strain evidence="2">L21-II-0</strain>
    </source>
</reference>
<name>A0A1M4MI58_9EURY</name>
<keyword evidence="2" id="KW-0255">Endonuclease</keyword>
<accession>A0A1M4MI58</accession>
<feature type="domain" description="HNH" evidence="1">
    <location>
        <begin position="162"/>
        <end position="218"/>
    </location>
</feature>
<organism evidence="2 3">
    <name type="scientific">Methanoculleus chikugoensis</name>
    <dbReference type="NCBI Taxonomy" id="118126"/>
    <lineage>
        <taxon>Archaea</taxon>
        <taxon>Methanobacteriati</taxon>
        <taxon>Methanobacteriota</taxon>
        <taxon>Stenosarchaea group</taxon>
        <taxon>Methanomicrobia</taxon>
        <taxon>Methanomicrobiales</taxon>
        <taxon>Methanomicrobiaceae</taxon>
        <taxon>Methanoculleus</taxon>
    </lineage>
</organism>
<dbReference type="Pfam" id="PF01844">
    <property type="entry name" value="HNH"/>
    <property type="match status" value="1"/>
</dbReference>
<dbReference type="AlphaFoldDB" id="A0A1M4MI58"/>
<dbReference type="Proteomes" id="UP000184671">
    <property type="component" value="Unassembled WGS sequence"/>
</dbReference>
<gene>
    <name evidence="2" type="ORF">L21_0465</name>
</gene>
<dbReference type="GO" id="GO:0003676">
    <property type="term" value="F:nucleic acid binding"/>
    <property type="evidence" value="ECO:0007669"/>
    <property type="project" value="InterPro"/>
</dbReference>
<keyword evidence="2" id="KW-0378">Hydrolase</keyword>